<protein>
    <submittedName>
        <fullName evidence="1">Uncharacterized protein</fullName>
    </submittedName>
</protein>
<gene>
    <name evidence="1" type="ORF">PsorP6_004492</name>
</gene>
<keyword evidence="2" id="KW-1185">Reference proteome</keyword>
<name>A0ACC0VPK8_9STRA</name>
<evidence type="ECO:0000313" key="1">
    <source>
        <dbReference type="EMBL" id="KAI9907879.1"/>
    </source>
</evidence>
<reference evidence="1 2" key="1">
    <citation type="journal article" date="2022" name="bioRxiv">
        <title>The genome of the oomycete Peronosclerospora sorghi, a cosmopolitan pathogen of maize and sorghum, is inflated with dispersed pseudogenes.</title>
        <authorList>
            <person name="Fletcher K."/>
            <person name="Martin F."/>
            <person name="Isakeit T."/>
            <person name="Cavanaugh K."/>
            <person name="Magill C."/>
            <person name="Michelmore R."/>
        </authorList>
    </citation>
    <scope>NUCLEOTIDE SEQUENCE [LARGE SCALE GENOMIC DNA]</scope>
    <source>
        <strain evidence="1">P6</strain>
    </source>
</reference>
<organism evidence="1 2">
    <name type="scientific">Peronosclerospora sorghi</name>
    <dbReference type="NCBI Taxonomy" id="230839"/>
    <lineage>
        <taxon>Eukaryota</taxon>
        <taxon>Sar</taxon>
        <taxon>Stramenopiles</taxon>
        <taxon>Oomycota</taxon>
        <taxon>Peronosporomycetes</taxon>
        <taxon>Peronosporales</taxon>
        <taxon>Peronosporaceae</taxon>
        <taxon>Peronosclerospora</taxon>
    </lineage>
</organism>
<sequence length="87" mass="10223">MLTSYLLQDMSPEDVKNSFLNNVFGCLRKPSEAESCYDHRSRATIQPLMKRARNGKVKTAVRCIHCYCARYRYNSILHLLRRFVLSH</sequence>
<dbReference type="Proteomes" id="UP001163321">
    <property type="component" value="Chromosome 8"/>
</dbReference>
<evidence type="ECO:0000313" key="2">
    <source>
        <dbReference type="Proteomes" id="UP001163321"/>
    </source>
</evidence>
<proteinExistence type="predicted"/>
<dbReference type="EMBL" id="CM047587">
    <property type="protein sequence ID" value="KAI9907879.1"/>
    <property type="molecule type" value="Genomic_DNA"/>
</dbReference>
<comment type="caution">
    <text evidence="1">The sequence shown here is derived from an EMBL/GenBank/DDBJ whole genome shotgun (WGS) entry which is preliminary data.</text>
</comment>
<accession>A0ACC0VPK8</accession>